<gene>
    <name evidence="2" type="ORF">KK078_23230</name>
</gene>
<protein>
    <recommendedName>
        <fullName evidence="4">Tetratricopeptide repeat protein</fullName>
    </recommendedName>
</protein>
<feature type="transmembrane region" description="Helical" evidence="1">
    <location>
        <begin position="271"/>
        <end position="292"/>
    </location>
</feature>
<dbReference type="AlphaFoldDB" id="A0AAP2GKD1"/>
<sequence>MQARFFWKLWPQGERRFWYGTALLFVVSLCFLWFSYFRGLDGVVTWDNVQEQKVVEINVHIFRLGPFQLQVPAESYVVFDYFNGSVLTPNTAASYLFLAVLALSLTVLITVVSTMERFWFLVAMGVFILILVTLRWEVLGLLGLYNRIPAMAVLLLYTLPAFYFARFATSTSLGLRLLVFAGITALLGGLVVALSAVEQPLYHLAVTAYAPALVLSVLFIILVAHEIFAGFLAITSQGSSRSLRHFSLLALIYFANLVITCLYRLEVIDWSFVYINLYLLLTVSAVLGIWGFRHREPIYAGIIAFRPAGACFYLALGAICFATVGQLLGNANDPALEIVGDAIIFSHTAYGVIFVTYIFSNFILMMAQSMPVYKVLYNPNRMPYFTYRLAGTIAMLGFVFVSDWHVYVYNGVAGFYNATGDLYAQLGDERYAQSFYEQSSHYAPYSNRAHYVLGTMKAAQLDFDGAQQEYNAANLVNPTAYSLANVANLLSWQGDTFGAIESLRLAQRQMPNSGPILNNLGRAYTATHNIDSSLVYLSRAKDKAISRDAAETNFFALTAAERIPFFKTDSTLTAFGARAPGTLANALALASLYRDTLRQDIRPLDNKVLTLQTATLLNNYILYHVRSLDSTFLNEAYRIAADSLNAAYSEALKATLAYGYYHQGNIARALQLLAEQVYLSQAHQGKFNYIMGLWALEQGDPERASSYFTYADTYDYKDARFYNAIALTEAHSPEALAAWYVVSTGPDENQRAIAASIQKILALPVQFALELNDAEKYQFCRYRLDLPDSALFDRLANTFENANYKAQALLDRSRRYYQAEQFVPAIKLFQRIAGLELTDALLYDDVQHFELRMLAARRELRALAGQINKGVTFGYRRPLEKMLYTALLSESSGDTTKARQHYAVLARYNPYYEEGILAAADFYRRHHPKDTRPYHILSEAIQVNANSYRLLKAYAEEARRQALDEYAVSAEERMRAVRP</sequence>
<evidence type="ECO:0000256" key="1">
    <source>
        <dbReference type="SAM" id="Phobius"/>
    </source>
</evidence>
<evidence type="ECO:0008006" key="4">
    <source>
        <dbReference type="Google" id="ProtNLM"/>
    </source>
</evidence>
<comment type="caution">
    <text evidence="2">The sequence shown here is derived from an EMBL/GenBank/DDBJ whole genome shotgun (WGS) entry which is preliminary data.</text>
</comment>
<proteinExistence type="predicted"/>
<feature type="transmembrane region" description="Helical" evidence="1">
    <location>
        <begin position="304"/>
        <end position="324"/>
    </location>
</feature>
<keyword evidence="1" id="KW-1133">Transmembrane helix</keyword>
<feature type="transmembrane region" description="Helical" evidence="1">
    <location>
        <begin position="92"/>
        <end position="111"/>
    </location>
</feature>
<keyword evidence="3" id="KW-1185">Reference proteome</keyword>
<evidence type="ECO:0000313" key="2">
    <source>
        <dbReference type="EMBL" id="MBT1689495.1"/>
    </source>
</evidence>
<organism evidence="2 3">
    <name type="scientific">Dawidia soli</name>
    <dbReference type="NCBI Taxonomy" id="2782352"/>
    <lineage>
        <taxon>Bacteria</taxon>
        <taxon>Pseudomonadati</taxon>
        <taxon>Bacteroidota</taxon>
        <taxon>Cytophagia</taxon>
        <taxon>Cytophagales</taxon>
        <taxon>Chryseotaleaceae</taxon>
        <taxon>Dawidia</taxon>
    </lineage>
</organism>
<dbReference type="RefSeq" id="WP_254092717.1">
    <property type="nucleotide sequence ID" value="NZ_JAHESC010000042.1"/>
</dbReference>
<feature type="transmembrane region" description="Helical" evidence="1">
    <location>
        <begin position="246"/>
        <end position="265"/>
    </location>
</feature>
<name>A0AAP2GKD1_9BACT</name>
<feature type="transmembrane region" description="Helical" evidence="1">
    <location>
        <begin position="148"/>
        <end position="165"/>
    </location>
</feature>
<keyword evidence="1" id="KW-0812">Transmembrane</keyword>
<feature type="transmembrane region" description="Helical" evidence="1">
    <location>
        <begin position="344"/>
        <end position="364"/>
    </location>
</feature>
<dbReference type="EMBL" id="JAHESC010000042">
    <property type="protein sequence ID" value="MBT1689495.1"/>
    <property type="molecule type" value="Genomic_DNA"/>
</dbReference>
<accession>A0AAP2GKD1</accession>
<feature type="transmembrane region" description="Helical" evidence="1">
    <location>
        <begin position="209"/>
        <end position="234"/>
    </location>
</feature>
<keyword evidence="1" id="KW-0472">Membrane</keyword>
<dbReference type="InterPro" id="IPR011990">
    <property type="entry name" value="TPR-like_helical_dom_sf"/>
</dbReference>
<dbReference type="Gene3D" id="1.25.40.10">
    <property type="entry name" value="Tetratricopeptide repeat domain"/>
    <property type="match status" value="1"/>
</dbReference>
<evidence type="ECO:0000313" key="3">
    <source>
        <dbReference type="Proteomes" id="UP001319180"/>
    </source>
</evidence>
<reference evidence="2 3" key="1">
    <citation type="submission" date="2021-05" db="EMBL/GenBank/DDBJ databases">
        <title>A Polyphasic approach of four new species of the genus Ohtaekwangia: Ohtaekwangia histidinii sp. nov., Ohtaekwangia cretensis sp. nov., Ohtaekwangia indiensis sp. nov., Ohtaekwangia reichenbachii sp. nov. from diverse environment.</title>
        <authorList>
            <person name="Octaviana S."/>
        </authorList>
    </citation>
    <scope>NUCLEOTIDE SEQUENCE [LARGE SCALE GENOMIC DNA]</scope>
    <source>
        <strain evidence="2 3">PWU37</strain>
    </source>
</reference>
<dbReference type="Proteomes" id="UP001319180">
    <property type="component" value="Unassembled WGS sequence"/>
</dbReference>
<dbReference type="SUPFAM" id="SSF48452">
    <property type="entry name" value="TPR-like"/>
    <property type="match status" value="1"/>
</dbReference>
<feature type="transmembrane region" description="Helical" evidence="1">
    <location>
        <begin position="177"/>
        <end position="197"/>
    </location>
</feature>
<feature type="transmembrane region" description="Helical" evidence="1">
    <location>
        <begin position="118"/>
        <end position="136"/>
    </location>
</feature>
<feature type="transmembrane region" description="Helical" evidence="1">
    <location>
        <begin position="385"/>
        <end position="407"/>
    </location>
</feature>
<feature type="transmembrane region" description="Helical" evidence="1">
    <location>
        <begin position="17"/>
        <end position="36"/>
    </location>
</feature>